<reference evidence="1 2" key="1">
    <citation type="journal article" date="2021" name="Sci. Rep.">
        <title>The genome of the diatom Chaetoceros tenuissimus carries an ancient integrated fragment of an extant virus.</title>
        <authorList>
            <person name="Hongo Y."/>
            <person name="Kimura K."/>
            <person name="Takaki Y."/>
            <person name="Yoshida Y."/>
            <person name="Baba S."/>
            <person name="Kobayashi G."/>
            <person name="Nagasaki K."/>
            <person name="Hano T."/>
            <person name="Tomaru Y."/>
        </authorList>
    </citation>
    <scope>NUCLEOTIDE SEQUENCE [LARGE SCALE GENOMIC DNA]</scope>
    <source>
        <strain evidence="1 2">NIES-3715</strain>
    </source>
</reference>
<dbReference type="GO" id="GO:0097196">
    <property type="term" value="C:Shu complex"/>
    <property type="evidence" value="ECO:0007669"/>
    <property type="project" value="TreeGrafter"/>
</dbReference>
<name>A0AAD3CLF8_9STRA</name>
<sequence>MDSGFLRNECTGEVVYENVERKSLLQSLANSSYKSDDGNPCGLTLLGPRRSGKTSLLMDAAYNCCASSPNGRAIFIMPEHKKSQLDFPMRCHQWERNTDEIIPITNDVTSTIGNQFSSWSRDEEEVLSRIDVHYVKDVKELIQLLALLQCHYGNENDGELRAVVVDDLDFYVKDDIHYSSAEKRASARTTEIISLMHLLALMNDAANFFHEVCNHSTLKNIHIYTAINSDRLSISAIDYSLLKKYTPIIAEIDQDKQNGDSGIQTDFQIWGSGDKAFDIHTSFSISIRNQQDKSKQHVNYIIGSSPSGWEEDEEHFLFWQST</sequence>
<dbReference type="PANTHER" id="PTHR28653">
    <property type="match status" value="1"/>
</dbReference>
<comment type="caution">
    <text evidence="1">The sequence shown here is derived from an EMBL/GenBank/DDBJ whole genome shotgun (WGS) entry which is preliminary data.</text>
</comment>
<dbReference type="GO" id="GO:0000724">
    <property type="term" value="P:double-strand break repair via homologous recombination"/>
    <property type="evidence" value="ECO:0007669"/>
    <property type="project" value="TreeGrafter"/>
</dbReference>
<dbReference type="InterPro" id="IPR027417">
    <property type="entry name" value="P-loop_NTPase"/>
</dbReference>
<dbReference type="Proteomes" id="UP001054902">
    <property type="component" value="Unassembled WGS sequence"/>
</dbReference>
<proteinExistence type="predicted"/>
<evidence type="ECO:0000313" key="1">
    <source>
        <dbReference type="EMBL" id="GFH48217.1"/>
    </source>
</evidence>
<organism evidence="1 2">
    <name type="scientific">Chaetoceros tenuissimus</name>
    <dbReference type="NCBI Taxonomy" id="426638"/>
    <lineage>
        <taxon>Eukaryota</taxon>
        <taxon>Sar</taxon>
        <taxon>Stramenopiles</taxon>
        <taxon>Ochrophyta</taxon>
        <taxon>Bacillariophyta</taxon>
        <taxon>Coscinodiscophyceae</taxon>
        <taxon>Chaetocerotophycidae</taxon>
        <taxon>Chaetocerotales</taxon>
        <taxon>Chaetocerotaceae</taxon>
        <taxon>Chaetoceros</taxon>
    </lineage>
</organism>
<dbReference type="Gene3D" id="3.40.50.300">
    <property type="entry name" value="P-loop containing nucleotide triphosphate hydrolases"/>
    <property type="match status" value="1"/>
</dbReference>
<dbReference type="AlphaFoldDB" id="A0AAD3CLF8"/>
<keyword evidence="2" id="KW-1185">Reference proteome</keyword>
<evidence type="ECO:0000313" key="2">
    <source>
        <dbReference type="Proteomes" id="UP001054902"/>
    </source>
</evidence>
<dbReference type="PANTHER" id="PTHR28653:SF1">
    <property type="entry name" value="ATPASE SWSAP1"/>
    <property type="match status" value="1"/>
</dbReference>
<dbReference type="SUPFAM" id="SSF52540">
    <property type="entry name" value="P-loop containing nucleoside triphosphate hydrolases"/>
    <property type="match status" value="1"/>
</dbReference>
<gene>
    <name evidence="1" type="ORF">CTEN210_04693</name>
</gene>
<evidence type="ECO:0008006" key="3">
    <source>
        <dbReference type="Google" id="ProtNLM"/>
    </source>
</evidence>
<accession>A0AAD3CLF8</accession>
<dbReference type="EMBL" id="BLLK01000027">
    <property type="protein sequence ID" value="GFH48217.1"/>
    <property type="molecule type" value="Genomic_DNA"/>
</dbReference>
<protein>
    <recommendedName>
        <fullName evidence="3">ATPase domain-containing protein</fullName>
    </recommendedName>
</protein>
<dbReference type="GO" id="GO:0003697">
    <property type="term" value="F:single-stranded DNA binding"/>
    <property type="evidence" value="ECO:0007669"/>
    <property type="project" value="TreeGrafter"/>
</dbReference>